<dbReference type="Proteomes" id="UP000315017">
    <property type="component" value="Chromosome"/>
</dbReference>
<dbReference type="PRINTS" id="PR00143">
    <property type="entry name" value="CITRTSNTHASE"/>
</dbReference>
<dbReference type="KEGG" id="aagg:ETAA8_54250"/>
<dbReference type="Gene3D" id="1.10.230.10">
    <property type="entry name" value="Cytochrome P450-Terp, domain 2"/>
    <property type="match status" value="1"/>
</dbReference>
<dbReference type="PIRSF" id="PIRSF001369">
    <property type="entry name" value="Citrate_synth"/>
    <property type="match status" value="1"/>
</dbReference>
<dbReference type="SUPFAM" id="SSF48256">
    <property type="entry name" value="Citrate synthase"/>
    <property type="match status" value="1"/>
</dbReference>
<proteinExistence type="inferred from homology"/>
<evidence type="ECO:0000256" key="7">
    <source>
        <dbReference type="PIRSR" id="PIRSR001369-1"/>
    </source>
</evidence>
<keyword evidence="10" id="KW-1185">Reference proteome</keyword>
<keyword evidence="4 6" id="KW-0808">Transferase</keyword>
<keyword evidence="3" id="KW-0816">Tricarboxylic acid cycle</keyword>
<dbReference type="NCBIfam" id="TIGR01800">
    <property type="entry name" value="cit_synth_II"/>
    <property type="match status" value="1"/>
</dbReference>
<feature type="active site" evidence="7">
    <location>
        <position position="308"/>
    </location>
</feature>
<dbReference type="GO" id="GO:0006099">
    <property type="term" value="P:tricarboxylic acid cycle"/>
    <property type="evidence" value="ECO:0007669"/>
    <property type="project" value="UniProtKB-UniPathway"/>
</dbReference>
<dbReference type="PROSITE" id="PS00480">
    <property type="entry name" value="CITRATE_SYNTHASE"/>
    <property type="match status" value="1"/>
</dbReference>
<comment type="catalytic activity">
    <reaction evidence="5">
        <text>oxaloacetate + acetyl-CoA + H2O = citrate + CoA + H(+)</text>
        <dbReference type="Rhea" id="RHEA:16845"/>
        <dbReference type="ChEBI" id="CHEBI:15377"/>
        <dbReference type="ChEBI" id="CHEBI:15378"/>
        <dbReference type="ChEBI" id="CHEBI:16452"/>
        <dbReference type="ChEBI" id="CHEBI:16947"/>
        <dbReference type="ChEBI" id="CHEBI:57287"/>
        <dbReference type="ChEBI" id="CHEBI:57288"/>
        <dbReference type="EC" id="2.3.3.16"/>
    </reaction>
</comment>
<comment type="pathway">
    <text evidence="1">Carbohydrate metabolism; tricarboxylic acid cycle; isocitrate from oxaloacetate: step 1/2.</text>
</comment>
<reference evidence="9 10" key="1">
    <citation type="submission" date="2019-02" db="EMBL/GenBank/DDBJ databases">
        <title>Deep-cultivation of Planctomycetes and their phenomic and genomic characterization uncovers novel biology.</title>
        <authorList>
            <person name="Wiegand S."/>
            <person name="Jogler M."/>
            <person name="Boedeker C."/>
            <person name="Pinto D."/>
            <person name="Vollmers J."/>
            <person name="Rivas-Marin E."/>
            <person name="Kohn T."/>
            <person name="Peeters S.H."/>
            <person name="Heuer A."/>
            <person name="Rast P."/>
            <person name="Oberbeckmann S."/>
            <person name="Bunk B."/>
            <person name="Jeske O."/>
            <person name="Meyerdierks A."/>
            <person name="Storesund J.E."/>
            <person name="Kallscheuer N."/>
            <person name="Luecker S."/>
            <person name="Lage O.M."/>
            <person name="Pohl T."/>
            <person name="Merkel B.J."/>
            <person name="Hornburger P."/>
            <person name="Mueller R.-W."/>
            <person name="Bruemmer F."/>
            <person name="Labrenz M."/>
            <person name="Spormann A.M."/>
            <person name="Op den Camp H."/>
            <person name="Overmann J."/>
            <person name="Amann R."/>
            <person name="Jetten M.S.M."/>
            <person name="Mascher T."/>
            <person name="Medema M.H."/>
            <person name="Devos D.P."/>
            <person name="Kaster A.-K."/>
            <person name="Ovreas L."/>
            <person name="Rohde M."/>
            <person name="Galperin M.Y."/>
            <person name="Jogler C."/>
        </authorList>
    </citation>
    <scope>NUCLEOTIDE SEQUENCE [LARGE SCALE GENOMIC DNA]</scope>
    <source>
        <strain evidence="9 10">ETA_A8</strain>
    </source>
</reference>
<comment type="similarity">
    <text evidence="2 6 8">Belongs to the citrate synthase family.</text>
</comment>
<dbReference type="InterPro" id="IPR024176">
    <property type="entry name" value="Citrate_synthase_bac-typ"/>
</dbReference>
<name>A0A517YJC3_9BACT</name>
<dbReference type="PANTHER" id="PTHR11739:SF4">
    <property type="entry name" value="CITRATE SYNTHASE, PEROXISOMAL"/>
    <property type="match status" value="1"/>
</dbReference>
<evidence type="ECO:0000256" key="5">
    <source>
        <dbReference type="ARBA" id="ARBA00049288"/>
    </source>
</evidence>
<feature type="active site" evidence="7">
    <location>
        <position position="257"/>
    </location>
</feature>
<dbReference type="Gene3D" id="1.10.580.10">
    <property type="entry name" value="Citrate Synthase, domain 1"/>
    <property type="match status" value="1"/>
</dbReference>
<evidence type="ECO:0000256" key="1">
    <source>
        <dbReference type="ARBA" id="ARBA00004751"/>
    </source>
</evidence>
<dbReference type="InterPro" id="IPR036969">
    <property type="entry name" value="Citrate_synthase_sf"/>
</dbReference>
<dbReference type="UniPathway" id="UPA00223"/>
<evidence type="ECO:0000313" key="10">
    <source>
        <dbReference type="Proteomes" id="UP000315017"/>
    </source>
</evidence>
<dbReference type="InterPro" id="IPR011278">
    <property type="entry name" value="2-MeCitrate/Citrate_synth_II"/>
</dbReference>
<dbReference type="InterPro" id="IPR002020">
    <property type="entry name" value="Citrate_synthase"/>
</dbReference>
<evidence type="ECO:0000256" key="4">
    <source>
        <dbReference type="ARBA" id="ARBA00022679"/>
    </source>
</evidence>
<dbReference type="AlphaFoldDB" id="A0A517YJC3"/>
<accession>A0A517YJC3</accession>
<organism evidence="9 10">
    <name type="scientific">Anatilimnocola aggregata</name>
    <dbReference type="NCBI Taxonomy" id="2528021"/>
    <lineage>
        <taxon>Bacteria</taxon>
        <taxon>Pseudomonadati</taxon>
        <taxon>Planctomycetota</taxon>
        <taxon>Planctomycetia</taxon>
        <taxon>Pirellulales</taxon>
        <taxon>Pirellulaceae</taxon>
        <taxon>Anatilimnocola</taxon>
    </lineage>
</organism>
<keyword evidence="9" id="KW-0012">Acyltransferase</keyword>
<dbReference type="InterPro" id="IPR016143">
    <property type="entry name" value="Citrate_synth-like_sm_a-sub"/>
</dbReference>
<gene>
    <name evidence="9" type="primary">citZ</name>
    <name evidence="9" type="ORF">ETAA8_54250</name>
</gene>
<dbReference type="EMBL" id="CP036274">
    <property type="protein sequence ID" value="QDU30305.1"/>
    <property type="molecule type" value="Genomic_DNA"/>
</dbReference>
<dbReference type="InterPro" id="IPR019810">
    <property type="entry name" value="Citrate_synthase_AS"/>
</dbReference>
<dbReference type="InterPro" id="IPR016142">
    <property type="entry name" value="Citrate_synth-like_lrg_a-sub"/>
</dbReference>
<dbReference type="PANTHER" id="PTHR11739">
    <property type="entry name" value="CITRATE SYNTHASE"/>
    <property type="match status" value="1"/>
</dbReference>
<dbReference type="RefSeq" id="WP_202921279.1">
    <property type="nucleotide sequence ID" value="NZ_CP036274.1"/>
</dbReference>
<dbReference type="GO" id="GO:0005737">
    <property type="term" value="C:cytoplasm"/>
    <property type="evidence" value="ECO:0007669"/>
    <property type="project" value="InterPro"/>
</dbReference>
<evidence type="ECO:0000256" key="2">
    <source>
        <dbReference type="ARBA" id="ARBA00010566"/>
    </source>
</evidence>
<evidence type="ECO:0000256" key="6">
    <source>
        <dbReference type="PIRNR" id="PIRNR001369"/>
    </source>
</evidence>
<dbReference type="GO" id="GO:0036440">
    <property type="term" value="F:citrate synthase activity"/>
    <property type="evidence" value="ECO:0007669"/>
    <property type="project" value="UniProtKB-EC"/>
</dbReference>
<evidence type="ECO:0000313" key="9">
    <source>
        <dbReference type="EMBL" id="QDU30305.1"/>
    </source>
</evidence>
<evidence type="ECO:0000256" key="3">
    <source>
        <dbReference type="ARBA" id="ARBA00022532"/>
    </source>
</evidence>
<evidence type="ECO:0000256" key="8">
    <source>
        <dbReference type="RuleBase" id="RU003406"/>
    </source>
</evidence>
<sequence>MTESYSPGLEGIVAGETAVSTVETGLTYRGYTIEELGEKSNYEEVAYLVLHGELPTAAQAASFRQRLTEAAHVPPEVIDTLRSIPKSASTMDVLRSAASLLAHWEPEVNDNSHDANVRKSERLIAKMPIIVAARQRLKDGQQVIAADQGLSLPANFLWMLRGEKPSERQVKALDVSFILYAEHEFNASAFSARCVVSTLSDLHSGITAAIGALKGPLHGGANERAMEVLQEVSSPAEAEAWIRKALAEKRRIMGFGHRVYKDGDPRAVYLKTLTTAVAKETGHDDLEQTAEIIETIVRTEKKLPPNVDWPCARLYHYLGLPIDLYTPLFVVARIVGWSAHIIEQLDNNRLIRPRAIYTGLAERKWQPLAARG</sequence>
<dbReference type="Pfam" id="PF00285">
    <property type="entry name" value="Citrate_synt"/>
    <property type="match status" value="1"/>
</dbReference>
<protein>
    <recommendedName>
        <fullName evidence="6">Citrate synthase</fullName>
    </recommendedName>
</protein>
<dbReference type="GO" id="GO:0005975">
    <property type="term" value="P:carbohydrate metabolic process"/>
    <property type="evidence" value="ECO:0007669"/>
    <property type="project" value="TreeGrafter"/>
</dbReference>